<evidence type="ECO:0000256" key="1">
    <source>
        <dbReference type="SAM" id="SignalP"/>
    </source>
</evidence>
<dbReference type="Pfam" id="PF02469">
    <property type="entry name" value="Fasciclin"/>
    <property type="match status" value="1"/>
</dbReference>
<dbReference type="Gene3D" id="2.30.180.10">
    <property type="entry name" value="FAS1 domain"/>
    <property type="match status" value="1"/>
</dbReference>
<evidence type="ECO:0000313" key="3">
    <source>
        <dbReference type="EMBL" id="MBX7488487.1"/>
    </source>
</evidence>
<evidence type="ECO:0000313" key="4">
    <source>
        <dbReference type="Proteomes" id="UP000776651"/>
    </source>
</evidence>
<organism evidence="3 4">
    <name type="scientific">Qipengyuania pacifica</name>
    <dbReference type="NCBI Taxonomy" id="2860199"/>
    <lineage>
        <taxon>Bacteria</taxon>
        <taxon>Pseudomonadati</taxon>
        <taxon>Pseudomonadota</taxon>
        <taxon>Alphaproteobacteria</taxon>
        <taxon>Sphingomonadales</taxon>
        <taxon>Erythrobacteraceae</taxon>
        <taxon>Qipengyuania</taxon>
    </lineage>
</organism>
<feature type="chain" id="PRO_5047213200" evidence="1">
    <location>
        <begin position="22"/>
        <end position="188"/>
    </location>
</feature>
<gene>
    <name evidence="3" type="ORF">K3177_08165</name>
</gene>
<keyword evidence="1" id="KW-0732">Signal</keyword>
<dbReference type="InterPro" id="IPR036378">
    <property type="entry name" value="FAS1_dom_sf"/>
</dbReference>
<sequence>MTDAWKSGLAAIALFSLPLVAACSDTEEHTAQGATRDDGTLTLAAALGAEKDLDIVREAMDESELSGVLDGPASYTILAPDDAAFEALGEEGETLLEDEQRPVLVALLRDHLLPGHMTPESIAEAIDRKGGPVTMATLGETDVIFSREGDGIKAELEDGGSANFAGTATATNNGVVIPISQVLMPPKD</sequence>
<keyword evidence="4" id="KW-1185">Reference proteome</keyword>
<feature type="signal peptide" evidence="1">
    <location>
        <begin position="1"/>
        <end position="21"/>
    </location>
</feature>
<dbReference type="EMBL" id="JAIGNQ010000002">
    <property type="protein sequence ID" value="MBX7488487.1"/>
    <property type="molecule type" value="Genomic_DNA"/>
</dbReference>
<dbReference type="PROSITE" id="PS50213">
    <property type="entry name" value="FAS1"/>
    <property type="match status" value="1"/>
</dbReference>
<feature type="domain" description="FAS1" evidence="2">
    <location>
        <begin position="40"/>
        <end position="183"/>
    </location>
</feature>
<dbReference type="SUPFAM" id="SSF82153">
    <property type="entry name" value="FAS1 domain"/>
    <property type="match status" value="1"/>
</dbReference>
<dbReference type="SMART" id="SM00554">
    <property type="entry name" value="FAS1"/>
    <property type="match status" value="1"/>
</dbReference>
<protein>
    <submittedName>
        <fullName evidence="3">Fasciclin domain-containing protein</fullName>
    </submittedName>
</protein>
<dbReference type="RefSeq" id="WP_221597845.1">
    <property type="nucleotide sequence ID" value="NZ_JAIGNQ010000002.1"/>
</dbReference>
<proteinExistence type="predicted"/>
<name>A0ABS7JEP1_9SPHN</name>
<dbReference type="PROSITE" id="PS51257">
    <property type="entry name" value="PROKAR_LIPOPROTEIN"/>
    <property type="match status" value="1"/>
</dbReference>
<dbReference type="Proteomes" id="UP000776651">
    <property type="component" value="Unassembled WGS sequence"/>
</dbReference>
<accession>A0ABS7JEP1</accession>
<reference evidence="3 4" key="1">
    <citation type="submission" date="2021-08" db="EMBL/GenBank/DDBJ databases">
        <title>Comparative Genomics Analysis of the Genus Qipengyuania Reveals Extensive Genetic Diversity and Metabolic Versatility, Including the Description of Fifteen Novel Species.</title>
        <authorList>
            <person name="Liu Y."/>
        </authorList>
    </citation>
    <scope>NUCLEOTIDE SEQUENCE [LARGE SCALE GENOMIC DNA]</scope>
    <source>
        <strain evidence="3 4">GH25</strain>
    </source>
</reference>
<comment type="caution">
    <text evidence="3">The sequence shown here is derived from an EMBL/GenBank/DDBJ whole genome shotgun (WGS) entry which is preliminary data.</text>
</comment>
<dbReference type="InterPro" id="IPR000782">
    <property type="entry name" value="FAS1_domain"/>
</dbReference>
<evidence type="ECO:0000259" key="2">
    <source>
        <dbReference type="PROSITE" id="PS50213"/>
    </source>
</evidence>